<feature type="compositionally biased region" description="Polar residues" evidence="1">
    <location>
        <begin position="10"/>
        <end position="22"/>
    </location>
</feature>
<accession>A0A1S3IGR9</accession>
<dbReference type="RefSeq" id="XP_013396669.1">
    <property type="nucleotide sequence ID" value="XM_013541215.1"/>
</dbReference>
<dbReference type="GeneID" id="106163578"/>
<dbReference type="Gene3D" id="4.10.280.10">
    <property type="entry name" value="Helix-loop-helix DNA-binding domain"/>
    <property type="match status" value="1"/>
</dbReference>
<dbReference type="PANTHER" id="PTHR23349:SF111">
    <property type="entry name" value="BHLH DOMAIN-CONTAINING PROTEIN"/>
    <property type="match status" value="1"/>
</dbReference>
<dbReference type="InParanoid" id="A0A1S3IGR9"/>
<dbReference type="KEGG" id="lak:106163578"/>
<dbReference type="InterPro" id="IPR011598">
    <property type="entry name" value="bHLH_dom"/>
</dbReference>
<reference evidence="4" key="1">
    <citation type="submission" date="2025-08" db="UniProtKB">
        <authorList>
            <consortium name="RefSeq"/>
        </authorList>
    </citation>
    <scope>IDENTIFICATION</scope>
    <source>
        <tissue evidence="4">Gonads</tissue>
    </source>
</reference>
<dbReference type="CDD" id="cd19710">
    <property type="entry name" value="bHLH_TS_TCF24"/>
    <property type="match status" value="1"/>
</dbReference>
<dbReference type="Proteomes" id="UP000085678">
    <property type="component" value="Unplaced"/>
</dbReference>
<protein>
    <submittedName>
        <fullName evidence="4">Transcription factor 24</fullName>
    </submittedName>
</protein>
<evidence type="ECO:0000313" key="4">
    <source>
        <dbReference type="RefSeq" id="XP_013396669.1"/>
    </source>
</evidence>
<dbReference type="GO" id="GO:0000981">
    <property type="term" value="F:DNA-binding transcription factor activity, RNA polymerase II-specific"/>
    <property type="evidence" value="ECO:0007669"/>
    <property type="project" value="TreeGrafter"/>
</dbReference>
<dbReference type="SMART" id="SM00353">
    <property type="entry name" value="HLH"/>
    <property type="match status" value="1"/>
</dbReference>
<dbReference type="PANTHER" id="PTHR23349">
    <property type="entry name" value="BASIC HELIX-LOOP-HELIX TRANSCRIPTION FACTOR, TWIST"/>
    <property type="match status" value="1"/>
</dbReference>
<dbReference type="GO" id="GO:0046983">
    <property type="term" value="F:protein dimerization activity"/>
    <property type="evidence" value="ECO:0007669"/>
    <property type="project" value="InterPro"/>
</dbReference>
<dbReference type="InterPro" id="IPR050283">
    <property type="entry name" value="E-box_TF_Regulators"/>
</dbReference>
<dbReference type="InterPro" id="IPR036638">
    <property type="entry name" value="HLH_DNA-bd_sf"/>
</dbReference>
<feature type="region of interest" description="Disordered" evidence="1">
    <location>
        <begin position="1"/>
        <end position="39"/>
    </location>
</feature>
<dbReference type="OrthoDB" id="6233288at2759"/>
<dbReference type="SUPFAM" id="SSF47459">
    <property type="entry name" value="HLH, helix-loop-helix DNA-binding domain"/>
    <property type="match status" value="1"/>
</dbReference>
<dbReference type="Pfam" id="PF00010">
    <property type="entry name" value="HLH"/>
    <property type="match status" value="1"/>
</dbReference>
<dbReference type="GO" id="GO:0000977">
    <property type="term" value="F:RNA polymerase II transcription regulatory region sequence-specific DNA binding"/>
    <property type="evidence" value="ECO:0007669"/>
    <property type="project" value="TreeGrafter"/>
</dbReference>
<feature type="region of interest" description="Disordered" evidence="1">
    <location>
        <begin position="131"/>
        <end position="167"/>
    </location>
</feature>
<gene>
    <name evidence="4" type="primary">LOC106163578</name>
</gene>
<dbReference type="PROSITE" id="PS50888">
    <property type="entry name" value="BHLH"/>
    <property type="match status" value="1"/>
</dbReference>
<dbReference type="GO" id="GO:0032502">
    <property type="term" value="P:developmental process"/>
    <property type="evidence" value="ECO:0007669"/>
    <property type="project" value="TreeGrafter"/>
</dbReference>
<feature type="domain" description="BHLH" evidence="2">
    <location>
        <begin position="30"/>
        <end position="82"/>
    </location>
</feature>
<dbReference type="STRING" id="7574.A0A1S3IGR9"/>
<evidence type="ECO:0000313" key="3">
    <source>
        <dbReference type="Proteomes" id="UP000085678"/>
    </source>
</evidence>
<sequence length="167" mass="18574">MKAERDHNGNFKTTGFISTENVPTRRRRGRPCGANAARERSRVQTLRGAFLDLQKTLPSVPPDTKLSKLDILVLATTYIAHLMKTLDTDNPGMDSTNKTCAETQIPLMKTYLHPVKKWPMRSRLYQGITTSTSDLANGNSDSSQKYCYTSNSSSDEDASFSPLGQQL</sequence>
<dbReference type="FunCoup" id="A0A1S3IGR9">
    <property type="interactions" value="38"/>
</dbReference>
<feature type="compositionally biased region" description="Polar residues" evidence="1">
    <location>
        <begin position="131"/>
        <end position="149"/>
    </location>
</feature>
<evidence type="ECO:0000259" key="2">
    <source>
        <dbReference type="PROSITE" id="PS50888"/>
    </source>
</evidence>
<proteinExistence type="predicted"/>
<dbReference type="AlphaFoldDB" id="A0A1S3IGR9"/>
<organism evidence="3 4">
    <name type="scientific">Lingula anatina</name>
    <name type="common">Brachiopod</name>
    <name type="synonym">Lingula unguis</name>
    <dbReference type="NCBI Taxonomy" id="7574"/>
    <lineage>
        <taxon>Eukaryota</taxon>
        <taxon>Metazoa</taxon>
        <taxon>Spiralia</taxon>
        <taxon>Lophotrochozoa</taxon>
        <taxon>Brachiopoda</taxon>
        <taxon>Linguliformea</taxon>
        <taxon>Lingulata</taxon>
        <taxon>Lingulida</taxon>
        <taxon>Linguloidea</taxon>
        <taxon>Lingulidae</taxon>
        <taxon>Lingula</taxon>
    </lineage>
</organism>
<evidence type="ECO:0000256" key="1">
    <source>
        <dbReference type="SAM" id="MobiDB-lite"/>
    </source>
</evidence>
<name>A0A1S3IGR9_LINAN</name>
<keyword evidence="3" id="KW-1185">Reference proteome</keyword>